<dbReference type="InterPro" id="IPR036890">
    <property type="entry name" value="HATPase_C_sf"/>
</dbReference>
<evidence type="ECO:0000256" key="3">
    <source>
        <dbReference type="ARBA" id="ARBA00022553"/>
    </source>
</evidence>
<dbReference type="PROSITE" id="PS01124">
    <property type="entry name" value="HTH_ARAC_FAMILY_2"/>
    <property type="match status" value="1"/>
</dbReference>
<dbReference type="EC" id="2.7.13.3" evidence="2"/>
<protein>
    <recommendedName>
        <fullName evidence="2">histidine kinase</fullName>
        <ecNumber evidence="2">2.7.13.3</ecNumber>
    </recommendedName>
</protein>
<feature type="modified residue" description="4-aspartylphosphate" evidence="11">
    <location>
        <position position="1151"/>
    </location>
</feature>
<dbReference type="PROSITE" id="PS50109">
    <property type="entry name" value="HIS_KIN"/>
    <property type="match status" value="1"/>
</dbReference>
<comment type="catalytic activity">
    <reaction evidence="1">
        <text>ATP + protein L-histidine = ADP + protein N-phospho-L-histidine.</text>
        <dbReference type="EC" id="2.7.13.3"/>
    </reaction>
</comment>
<dbReference type="FunFam" id="3.30.565.10:FF:000037">
    <property type="entry name" value="Hybrid sensor histidine kinase/response regulator"/>
    <property type="match status" value="1"/>
</dbReference>
<dbReference type="GO" id="GO:0003700">
    <property type="term" value="F:DNA-binding transcription factor activity"/>
    <property type="evidence" value="ECO:0007669"/>
    <property type="project" value="InterPro"/>
</dbReference>
<evidence type="ECO:0000256" key="10">
    <source>
        <dbReference type="ARBA" id="ARBA00023163"/>
    </source>
</evidence>
<evidence type="ECO:0000256" key="7">
    <source>
        <dbReference type="ARBA" id="ARBA00022840"/>
    </source>
</evidence>
<keyword evidence="10" id="KW-0804">Transcription</keyword>
<dbReference type="Gene3D" id="3.30.565.10">
    <property type="entry name" value="Histidine kinase-like ATPase, C-terminal domain"/>
    <property type="match status" value="1"/>
</dbReference>
<dbReference type="SUPFAM" id="SSF47384">
    <property type="entry name" value="Homodimeric domain of signal transducing histidine kinase"/>
    <property type="match status" value="1"/>
</dbReference>
<evidence type="ECO:0000259" key="15">
    <source>
        <dbReference type="PROSITE" id="PS50110"/>
    </source>
</evidence>
<keyword evidence="3 11" id="KW-0597">Phosphoprotein</keyword>
<keyword evidence="12" id="KW-1133">Transmembrane helix</keyword>
<evidence type="ECO:0000256" key="2">
    <source>
        <dbReference type="ARBA" id="ARBA00012438"/>
    </source>
</evidence>
<dbReference type="InterPro" id="IPR013783">
    <property type="entry name" value="Ig-like_fold"/>
</dbReference>
<evidence type="ECO:0000256" key="12">
    <source>
        <dbReference type="SAM" id="Phobius"/>
    </source>
</evidence>
<dbReference type="InterPro" id="IPR004358">
    <property type="entry name" value="Sig_transdc_His_kin-like_C"/>
</dbReference>
<dbReference type="CDD" id="cd00082">
    <property type="entry name" value="HisKA"/>
    <property type="match status" value="1"/>
</dbReference>
<dbReference type="RefSeq" id="WP_170845588.1">
    <property type="nucleotide sequence ID" value="NZ_FOLL01000001.1"/>
</dbReference>
<dbReference type="InterPro" id="IPR011123">
    <property type="entry name" value="Y_Y_Y"/>
</dbReference>
<dbReference type="InterPro" id="IPR036097">
    <property type="entry name" value="HisK_dim/P_sf"/>
</dbReference>
<keyword evidence="12" id="KW-0472">Membrane</keyword>
<dbReference type="SUPFAM" id="SSF46689">
    <property type="entry name" value="Homeodomain-like"/>
    <property type="match status" value="1"/>
</dbReference>
<evidence type="ECO:0000256" key="11">
    <source>
        <dbReference type="PROSITE-ProRule" id="PRU00169"/>
    </source>
</evidence>
<dbReference type="Gene3D" id="2.60.40.10">
    <property type="entry name" value="Immunoglobulins"/>
    <property type="match status" value="1"/>
</dbReference>
<feature type="domain" description="Response regulatory" evidence="15">
    <location>
        <begin position="1103"/>
        <end position="1218"/>
    </location>
</feature>
<dbReference type="InterPro" id="IPR005467">
    <property type="entry name" value="His_kinase_dom"/>
</dbReference>
<dbReference type="PANTHER" id="PTHR43547:SF2">
    <property type="entry name" value="HYBRID SIGNAL TRANSDUCTION HISTIDINE KINASE C"/>
    <property type="match status" value="1"/>
</dbReference>
<dbReference type="Pfam" id="PF07495">
    <property type="entry name" value="Y_Y_Y"/>
    <property type="match status" value="1"/>
</dbReference>
<proteinExistence type="predicted"/>
<dbReference type="Pfam" id="PF02518">
    <property type="entry name" value="HATPase_c"/>
    <property type="match status" value="1"/>
</dbReference>
<dbReference type="STRING" id="623281.SAMN05421747_101164"/>
<dbReference type="Proteomes" id="UP000199577">
    <property type="component" value="Unassembled WGS sequence"/>
</dbReference>
<reference evidence="17" key="1">
    <citation type="submission" date="2016-10" db="EMBL/GenBank/DDBJ databases">
        <authorList>
            <person name="Varghese N."/>
            <person name="Submissions S."/>
        </authorList>
    </citation>
    <scope>NUCLEOTIDE SEQUENCE [LARGE SCALE GENOMIC DNA]</scope>
    <source>
        <strain evidence="17">DSM 22900</strain>
    </source>
</reference>
<evidence type="ECO:0000259" key="14">
    <source>
        <dbReference type="PROSITE" id="PS50109"/>
    </source>
</evidence>
<feature type="domain" description="HTH araC/xylS-type" evidence="13">
    <location>
        <begin position="1250"/>
        <end position="1349"/>
    </location>
</feature>
<dbReference type="GO" id="GO:0000155">
    <property type="term" value="F:phosphorelay sensor kinase activity"/>
    <property type="evidence" value="ECO:0007669"/>
    <property type="project" value="InterPro"/>
</dbReference>
<keyword evidence="7" id="KW-0067">ATP-binding</keyword>
<dbReference type="Pfam" id="PF12833">
    <property type="entry name" value="HTH_18"/>
    <property type="match status" value="1"/>
</dbReference>
<feature type="domain" description="Histidine kinase" evidence="14">
    <location>
        <begin position="835"/>
        <end position="1051"/>
    </location>
</feature>
<evidence type="ECO:0000313" key="17">
    <source>
        <dbReference type="Proteomes" id="UP000199577"/>
    </source>
</evidence>
<dbReference type="InterPro" id="IPR011006">
    <property type="entry name" value="CheY-like_superfamily"/>
</dbReference>
<evidence type="ECO:0000256" key="8">
    <source>
        <dbReference type="ARBA" id="ARBA00023012"/>
    </source>
</evidence>
<dbReference type="FunFam" id="2.60.40.10:FF:000791">
    <property type="entry name" value="Two-component system sensor histidine kinase/response regulator"/>
    <property type="match status" value="1"/>
</dbReference>
<evidence type="ECO:0000256" key="9">
    <source>
        <dbReference type="ARBA" id="ARBA00023015"/>
    </source>
</evidence>
<dbReference type="InterPro" id="IPR009057">
    <property type="entry name" value="Homeodomain-like_sf"/>
</dbReference>
<dbReference type="EMBL" id="FOLL01000001">
    <property type="protein sequence ID" value="SFB79577.1"/>
    <property type="molecule type" value="Genomic_DNA"/>
</dbReference>
<gene>
    <name evidence="16" type="ORF">SAMN05421747_101164</name>
</gene>
<dbReference type="SMART" id="SM00388">
    <property type="entry name" value="HisKA"/>
    <property type="match status" value="1"/>
</dbReference>
<dbReference type="InterPro" id="IPR018060">
    <property type="entry name" value="HTH_AraC"/>
</dbReference>
<dbReference type="SMART" id="SM00387">
    <property type="entry name" value="HATPase_c"/>
    <property type="match status" value="1"/>
</dbReference>
<dbReference type="InterPro" id="IPR003661">
    <property type="entry name" value="HisK_dim/P_dom"/>
</dbReference>
<keyword evidence="9" id="KW-0805">Transcription regulation</keyword>
<keyword evidence="17" id="KW-1185">Reference proteome</keyword>
<dbReference type="GO" id="GO:0005524">
    <property type="term" value="F:ATP binding"/>
    <property type="evidence" value="ECO:0007669"/>
    <property type="project" value="UniProtKB-KW"/>
</dbReference>
<dbReference type="Pfam" id="PF00072">
    <property type="entry name" value="Response_reg"/>
    <property type="match status" value="1"/>
</dbReference>
<dbReference type="SUPFAM" id="SSF63829">
    <property type="entry name" value="Calcium-dependent phosphotriesterase"/>
    <property type="match status" value="2"/>
</dbReference>
<evidence type="ECO:0000256" key="5">
    <source>
        <dbReference type="ARBA" id="ARBA00022741"/>
    </source>
</evidence>
<dbReference type="SMART" id="SM00342">
    <property type="entry name" value="HTH_ARAC"/>
    <property type="match status" value="1"/>
</dbReference>
<dbReference type="PROSITE" id="PS50110">
    <property type="entry name" value="RESPONSE_REGULATORY"/>
    <property type="match status" value="1"/>
</dbReference>
<name>A0A1I1DXP5_9SPHI</name>
<dbReference type="Gene3D" id="3.40.50.2300">
    <property type="match status" value="1"/>
</dbReference>
<sequence length="1365" mass="153972">MNAKLLIFWLIVFLSFKINVVSTPKEKVKYLGIEQGLSNNYVTAIFQDNQGFMWFGTQNGLNRYDGYQFKVYNHQPGNRFSLADNRITEIISDSAGRIWVALKKGVSILDGRGNVCGHLAYSRQRGDASKVIDFAVYGLAVDAKGTIFAASERAGLLRVDAPAHPFTEALQVPLQVDGEVRFEYYVHTLDLDRNGNVWLVVHGIGLCRYMPETQQVHPVSNTVHTATCMVATDDGDIWMGTDNGLFRYRIATRETRFYGLKDGLSSVNIATLYHDGARELWVGTDGGGITIIDTPTDKCTYLTAGNHGGQLTSGAVFSVFRDAASRYWIGTLRGGINVLDPKGSHFQVVRHSQAEYSSSARDFILSFAEDRSGNVWIGTDGAGLTYWNRRQHTFTHYQHVGGAPASLSNDFITNLLVDRQGWLWVATYGGGINKFDERSGTFARYPCYNTQQHYENGRVWRLYEDREGIIWAGTLAGGGLYQFNRVANRFDLYDPAIQNVLTIWEDSNSDLWFGTFTDLIRLDRKTQHVARFNIGHSIRFIRQGGQDSLWIGTEGGGLLHFAKETGVYTSYTVGNGLPDNVMLNVLEDDSGNFWIATFNGIAKFNPQTKAVRNFYQSDGLQSNQFNYNAALRLQTGEFLFGGIHGFNRFFPDSINAASAMPRLVLTDLRINNQPYNLSSRIADTISLRNLERLVLPYDEAVISIGFSALEYSSPDKIRYAYFLEGWDKSWNEVGTQRTAHYSRLEPGGYTLHIRSTNADGEWNTEGRMVAIEVLPPWWRTTWAYGLYLLIVLGMGYTYLYYVRRQTALRYDIKIARLEIEKEKELNEKKLAFFTHISHELRAPLTLIINPVKEMLYNKDNVVDSRELVTVYNNSRRLLSLVDQLLLFRQADKETGSLKLARLDMVALCREVFLCFRQYAASKGIDYSFSCGVEQIEIYADREKIEIVLFNLISNALKFTPKGGRVTIEARDETGCVAIQVADTGAGIPDHVGDAVFNRFYRDFSNPGNTISGFGIGLFLVKKIVESHHGSVSYTSKEGSGTCFTVKLLKGKQHLGNSYIFEDIGEHSVFLEELLGTEAEYIPSVPEPTQALEKVTQVMSQRPLLLVIDDNEQIRHYVRQLFESDCEVQEAASGEAGLQLIKTMQPDIVISDVIMSGCSGIELCSAVKQDPSISHIPIILLTASSTAEIKLKGIESGADDYITKPFDKGILQARVHNILKSRNQLQQYFYNEVTLRSSDFKVATEYRDFLDRCITVVEQHLDNPEFNVGTLADEMGMSQSNLYKRVKSISGRSTNEFIRFIRLRKVAQLLISTDYNVSEAAFTAGFNDMKYFREQFHKLFGIKPSAYKKKFQATMAPKNYRFPPTI</sequence>
<evidence type="ECO:0000313" key="16">
    <source>
        <dbReference type="EMBL" id="SFB79577.1"/>
    </source>
</evidence>
<dbReference type="InterPro" id="IPR003594">
    <property type="entry name" value="HATPase_dom"/>
</dbReference>
<evidence type="ECO:0000256" key="4">
    <source>
        <dbReference type="ARBA" id="ARBA00022679"/>
    </source>
</evidence>
<dbReference type="Pfam" id="PF00512">
    <property type="entry name" value="HisKA"/>
    <property type="match status" value="1"/>
</dbReference>
<dbReference type="InterPro" id="IPR011110">
    <property type="entry name" value="Reg_prop"/>
</dbReference>
<evidence type="ECO:0000256" key="6">
    <source>
        <dbReference type="ARBA" id="ARBA00022777"/>
    </source>
</evidence>
<dbReference type="SMART" id="SM00448">
    <property type="entry name" value="REC"/>
    <property type="match status" value="1"/>
</dbReference>
<keyword evidence="5" id="KW-0547">Nucleotide-binding</keyword>
<evidence type="ECO:0000256" key="1">
    <source>
        <dbReference type="ARBA" id="ARBA00000085"/>
    </source>
</evidence>
<organism evidence="16 17">
    <name type="scientific">Parapedobacter composti</name>
    <dbReference type="NCBI Taxonomy" id="623281"/>
    <lineage>
        <taxon>Bacteria</taxon>
        <taxon>Pseudomonadati</taxon>
        <taxon>Bacteroidota</taxon>
        <taxon>Sphingobacteriia</taxon>
        <taxon>Sphingobacteriales</taxon>
        <taxon>Sphingobacteriaceae</taxon>
        <taxon>Parapedobacter</taxon>
    </lineage>
</organism>
<feature type="transmembrane region" description="Helical" evidence="12">
    <location>
        <begin position="782"/>
        <end position="801"/>
    </location>
</feature>
<dbReference type="SUPFAM" id="SSF101898">
    <property type="entry name" value="NHL repeat"/>
    <property type="match status" value="1"/>
</dbReference>
<evidence type="ECO:0000259" key="13">
    <source>
        <dbReference type="PROSITE" id="PS01124"/>
    </source>
</evidence>
<dbReference type="InterPro" id="IPR015943">
    <property type="entry name" value="WD40/YVTN_repeat-like_dom_sf"/>
</dbReference>
<dbReference type="Pfam" id="PF07494">
    <property type="entry name" value="Reg_prop"/>
    <property type="match status" value="5"/>
</dbReference>
<dbReference type="GO" id="GO:0043565">
    <property type="term" value="F:sequence-specific DNA binding"/>
    <property type="evidence" value="ECO:0007669"/>
    <property type="project" value="InterPro"/>
</dbReference>
<dbReference type="InterPro" id="IPR001789">
    <property type="entry name" value="Sig_transdc_resp-reg_receiver"/>
</dbReference>
<dbReference type="CDD" id="cd00075">
    <property type="entry name" value="HATPase"/>
    <property type="match status" value="1"/>
</dbReference>
<keyword evidence="12" id="KW-0812">Transmembrane</keyword>
<dbReference type="Gene3D" id="1.10.10.60">
    <property type="entry name" value="Homeodomain-like"/>
    <property type="match status" value="1"/>
</dbReference>
<dbReference type="Gene3D" id="2.130.10.10">
    <property type="entry name" value="YVTN repeat-like/Quinoprotein amine dehydrogenase"/>
    <property type="match status" value="2"/>
</dbReference>
<dbReference type="Gene3D" id="1.10.287.130">
    <property type="match status" value="1"/>
</dbReference>
<dbReference type="SUPFAM" id="SSF55874">
    <property type="entry name" value="ATPase domain of HSP90 chaperone/DNA topoisomerase II/histidine kinase"/>
    <property type="match status" value="1"/>
</dbReference>
<keyword evidence="6" id="KW-0418">Kinase</keyword>
<dbReference type="PANTHER" id="PTHR43547">
    <property type="entry name" value="TWO-COMPONENT HISTIDINE KINASE"/>
    <property type="match status" value="1"/>
</dbReference>
<keyword evidence="8" id="KW-0902">Two-component regulatory system</keyword>
<accession>A0A1I1DXP5</accession>
<dbReference type="SUPFAM" id="SSF52172">
    <property type="entry name" value="CheY-like"/>
    <property type="match status" value="1"/>
</dbReference>
<keyword evidence="4" id="KW-0808">Transferase</keyword>
<dbReference type="PRINTS" id="PR00344">
    <property type="entry name" value="BCTRLSENSOR"/>
</dbReference>